<dbReference type="InterPro" id="IPR037393">
    <property type="entry name" value="Bud22/SRFB1"/>
</dbReference>
<feature type="compositionally biased region" description="Basic and acidic residues" evidence="2">
    <location>
        <begin position="350"/>
        <end position="360"/>
    </location>
</feature>
<sequence>MPKRKRGSDSSLTGKLEKLQDEVFRALKAAKGFERQRIAKRSRDAGITEDKKERLDRELSVLKSLDLHQTAKAHLYASLLKVKSIAASTDLPDEIRASVAKPELSPDEQAALHNVTSGLYNREPVKQAIDRAVAAVCDSLNLPVPEKAKRSRRNKDASKEEPETEPTHKDKKARKSEEPQEDSDDESEFQGFGSDVDEPGPAVGELESEDEAKEEAEFSKYDDLLGSSSDEGEEEEEEEDPEEAFFRKLRSQRQMKETANLNDISSGSESEAESVAEESDGSESPEPKKGTSKTKKEKAVAKEPKPVKSARDTTFLPSLMGGYISGSESASDVDVAPPKKRLGQRQRQAIAEKKYGDKARHVVNGTSRIQGGRDGGWDAKRGAVDSTDRRGGKPWKKGREPFGKQEDKGAQQEASAAPPKPPKPAKRDDTGPLHPSWEARKKAKEAQKAVEFKGSKVTFD</sequence>
<evidence type="ECO:0000313" key="5">
    <source>
        <dbReference type="Proteomes" id="UP001175261"/>
    </source>
</evidence>
<accession>A0AA39GA73</accession>
<feature type="compositionally biased region" description="Acidic residues" evidence="2">
    <location>
        <begin position="230"/>
        <end position="243"/>
    </location>
</feature>
<feature type="region of interest" description="Disordered" evidence="2">
    <location>
        <begin position="145"/>
        <end position="460"/>
    </location>
</feature>
<protein>
    <recommendedName>
        <fullName evidence="3">Bud22 domain-containing protein</fullName>
    </recommendedName>
</protein>
<evidence type="ECO:0000256" key="2">
    <source>
        <dbReference type="SAM" id="MobiDB-lite"/>
    </source>
</evidence>
<dbReference type="PANTHER" id="PTHR23325:SF1">
    <property type="entry name" value="SERUM RESPONSE FACTOR-BINDING PROTEIN 1"/>
    <property type="match status" value="1"/>
</dbReference>
<dbReference type="GO" id="GO:0030686">
    <property type="term" value="C:90S preribosome"/>
    <property type="evidence" value="ECO:0007669"/>
    <property type="project" value="TreeGrafter"/>
</dbReference>
<dbReference type="GO" id="GO:0030490">
    <property type="term" value="P:maturation of SSU-rRNA"/>
    <property type="evidence" value="ECO:0007669"/>
    <property type="project" value="TreeGrafter"/>
</dbReference>
<dbReference type="Proteomes" id="UP001175261">
    <property type="component" value="Unassembled WGS sequence"/>
</dbReference>
<name>A0AA39GA73_SARSR</name>
<evidence type="ECO:0000259" key="3">
    <source>
        <dbReference type="Pfam" id="PF09073"/>
    </source>
</evidence>
<proteinExistence type="predicted"/>
<feature type="compositionally biased region" description="Basic and acidic residues" evidence="2">
    <location>
        <begin position="154"/>
        <end position="168"/>
    </location>
</feature>
<feature type="compositionally biased region" description="Acidic residues" evidence="2">
    <location>
        <begin position="179"/>
        <end position="188"/>
    </location>
</feature>
<evidence type="ECO:0000313" key="4">
    <source>
        <dbReference type="EMBL" id="KAK0382839.1"/>
    </source>
</evidence>
<organism evidence="4 5">
    <name type="scientific">Sarocladium strictum</name>
    <name type="common">Black bundle disease fungus</name>
    <name type="synonym">Acremonium strictum</name>
    <dbReference type="NCBI Taxonomy" id="5046"/>
    <lineage>
        <taxon>Eukaryota</taxon>
        <taxon>Fungi</taxon>
        <taxon>Dikarya</taxon>
        <taxon>Ascomycota</taxon>
        <taxon>Pezizomycotina</taxon>
        <taxon>Sordariomycetes</taxon>
        <taxon>Hypocreomycetidae</taxon>
        <taxon>Hypocreales</taxon>
        <taxon>Sarocladiaceae</taxon>
        <taxon>Sarocladium</taxon>
    </lineage>
</organism>
<dbReference type="PANTHER" id="PTHR23325">
    <property type="entry name" value="SERUM RESPONSE FACTOR-BINDING"/>
    <property type="match status" value="1"/>
</dbReference>
<evidence type="ECO:0000256" key="1">
    <source>
        <dbReference type="ARBA" id="ARBA00023054"/>
    </source>
</evidence>
<feature type="compositionally biased region" description="Acidic residues" evidence="2">
    <location>
        <begin position="270"/>
        <end position="283"/>
    </location>
</feature>
<feature type="compositionally biased region" description="Basic and acidic residues" evidence="2">
    <location>
        <begin position="375"/>
        <end position="410"/>
    </location>
</feature>
<feature type="compositionally biased region" description="Basic and acidic residues" evidence="2">
    <location>
        <begin position="425"/>
        <end position="460"/>
    </location>
</feature>
<comment type="caution">
    <text evidence="4">The sequence shown here is derived from an EMBL/GenBank/DDBJ whole genome shotgun (WGS) entry which is preliminary data.</text>
</comment>
<dbReference type="GO" id="GO:0005634">
    <property type="term" value="C:nucleus"/>
    <property type="evidence" value="ECO:0007669"/>
    <property type="project" value="TreeGrafter"/>
</dbReference>
<feature type="domain" description="Bud22" evidence="3">
    <location>
        <begin position="17"/>
        <end position="460"/>
    </location>
</feature>
<keyword evidence="5" id="KW-1185">Reference proteome</keyword>
<dbReference type="EMBL" id="JAPDFR010000010">
    <property type="protein sequence ID" value="KAK0382839.1"/>
    <property type="molecule type" value="Genomic_DNA"/>
</dbReference>
<gene>
    <name evidence="4" type="ORF">NLU13_9934</name>
</gene>
<dbReference type="Pfam" id="PF09073">
    <property type="entry name" value="BUD22"/>
    <property type="match status" value="1"/>
</dbReference>
<feature type="compositionally biased region" description="Basic and acidic residues" evidence="2">
    <location>
        <begin position="297"/>
        <end position="311"/>
    </location>
</feature>
<dbReference type="AlphaFoldDB" id="A0AA39GA73"/>
<keyword evidence="1" id="KW-0175">Coiled coil</keyword>
<dbReference type="InterPro" id="IPR015158">
    <property type="entry name" value="Bud22_dom"/>
</dbReference>
<reference evidence="4" key="1">
    <citation type="submission" date="2022-10" db="EMBL/GenBank/DDBJ databases">
        <title>Determination and structural analysis of whole genome sequence of Sarocladium strictum F4-1.</title>
        <authorList>
            <person name="Hu L."/>
            <person name="Jiang Y."/>
        </authorList>
    </citation>
    <scope>NUCLEOTIDE SEQUENCE</scope>
    <source>
        <strain evidence="4">F4-1</strain>
    </source>
</reference>